<dbReference type="EMBL" id="RSCJ01000003">
    <property type="protein sequence ID" value="RUR85173.1"/>
    <property type="molecule type" value="Genomic_DNA"/>
</dbReference>
<sequence length="91" mass="9994">MKNQTVRTTITLPAELLAAADKAVSQGKAKNRNEFVAQALIHELEALRRAEIDAALAEMAQDPEYQAQVLQMEAEFAVASWEALQLEESPA</sequence>
<dbReference type="OrthoDB" id="515649at2"/>
<dbReference type="AlphaFoldDB" id="A0A3S0YIG2"/>
<name>A0A3S0YIG2_CHLFR</name>
<dbReference type="STRING" id="211165.GCA_000317285_03237"/>
<evidence type="ECO:0000313" key="1">
    <source>
        <dbReference type="EMBL" id="RUR85173.1"/>
    </source>
</evidence>
<gene>
    <name evidence="1" type="ORF">PCC6912_12890</name>
</gene>
<evidence type="ECO:0000313" key="2">
    <source>
        <dbReference type="Proteomes" id="UP000268857"/>
    </source>
</evidence>
<dbReference type="CDD" id="cd22231">
    <property type="entry name" value="RHH_NikR_HicB-like"/>
    <property type="match status" value="1"/>
</dbReference>
<dbReference type="NCBIfam" id="NF041551">
    <property type="entry name" value="YlcI_YnfO_N"/>
    <property type="match status" value="1"/>
</dbReference>
<accession>A0A3S0YIG2</accession>
<protein>
    <recommendedName>
        <fullName evidence="3">CopG family transcriptional regulator</fullName>
    </recommendedName>
</protein>
<keyword evidence="2" id="KW-1185">Reference proteome</keyword>
<dbReference type="RefSeq" id="WP_016872478.1">
    <property type="nucleotide sequence ID" value="NZ_AJLN01000085.1"/>
</dbReference>
<organism evidence="1 2">
    <name type="scientific">Chlorogloeopsis fritschii PCC 6912</name>
    <dbReference type="NCBI Taxonomy" id="211165"/>
    <lineage>
        <taxon>Bacteria</taxon>
        <taxon>Bacillati</taxon>
        <taxon>Cyanobacteriota</taxon>
        <taxon>Cyanophyceae</taxon>
        <taxon>Nostocales</taxon>
        <taxon>Chlorogloeopsidaceae</taxon>
        <taxon>Chlorogloeopsis</taxon>
    </lineage>
</organism>
<dbReference type="Gene3D" id="1.10.1220.10">
    <property type="entry name" value="Met repressor-like"/>
    <property type="match status" value="1"/>
</dbReference>
<dbReference type="GO" id="GO:0006355">
    <property type="term" value="P:regulation of DNA-templated transcription"/>
    <property type="evidence" value="ECO:0007669"/>
    <property type="project" value="InterPro"/>
</dbReference>
<reference evidence="1 2" key="1">
    <citation type="journal article" date="2019" name="Genome Biol. Evol.">
        <title>Day and night: Metabolic profiles and evolutionary relationships of six axenic non-marine cyanobacteria.</title>
        <authorList>
            <person name="Will S.E."/>
            <person name="Henke P."/>
            <person name="Boedeker C."/>
            <person name="Huang S."/>
            <person name="Brinkmann H."/>
            <person name="Rohde M."/>
            <person name="Jarek M."/>
            <person name="Friedl T."/>
            <person name="Seufert S."/>
            <person name="Schumacher M."/>
            <person name="Overmann J."/>
            <person name="Neumann-Schaal M."/>
            <person name="Petersen J."/>
        </authorList>
    </citation>
    <scope>NUCLEOTIDE SEQUENCE [LARGE SCALE GENOMIC DNA]</scope>
    <source>
        <strain evidence="1 2">PCC 6912</strain>
    </source>
</reference>
<comment type="caution">
    <text evidence="1">The sequence shown here is derived from an EMBL/GenBank/DDBJ whole genome shotgun (WGS) entry which is preliminary data.</text>
</comment>
<evidence type="ECO:0008006" key="3">
    <source>
        <dbReference type="Google" id="ProtNLM"/>
    </source>
</evidence>
<proteinExistence type="predicted"/>
<dbReference type="Proteomes" id="UP000268857">
    <property type="component" value="Unassembled WGS sequence"/>
</dbReference>
<dbReference type="InterPro" id="IPR013321">
    <property type="entry name" value="Arc_rbn_hlx_hlx"/>
</dbReference>